<keyword evidence="12" id="KW-1185">Reference proteome</keyword>
<evidence type="ECO:0000256" key="5">
    <source>
        <dbReference type="ARBA" id="ARBA00023015"/>
    </source>
</evidence>
<evidence type="ECO:0000256" key="6">
    <source>
        <dbReference type="ARBA" id="ARBA00023163"/>
    </source>
</evidence>
<dbReference type="PANTHER" id="PTHR46481:SF10">
    <property type="entry name" value="ZINC FINGER BED DOMAIN-CONTAINING PROTEIN 39"/>
    <property type="match status" value="1"/>
</dbReference>
<dbReference type="GO" id="GO:0005634">
    <property type="term" value="C:nucleus"/>
    <property type="evidence" value="ECO:0007669"/>
    <property type="project" value="UniProtKB-SubCell"/>
</dbReference>
<dbReference type="PROSITE" id="PS50808">
    <property type="entry name" value="ZF_BED"/>
    <property type="match status" value="1"/>
</dbReference>
<feature type="compositionally biased region" description="Low complexity" evidence="9">
    <location>
        <begin position="75"/>
        <end position="84"/>
    </location>
</feature>
<name>A0A8S3W2B7_PARAO</name>
<organism evidence="11 12">
    <name type="scientific">Parnassius apollo</name>
    <name type="common">Apollo butterfly</name>
    <name type="synonym">Papilio apollo</name>
    <dbReference type="NCBI Taxonomy" id="110799"/>
    <lineage>
        <taxon>Eukaryota</taxon>
        <taxon>Metazoa</taxon>
        <taxon>Ecdysozoa</taxon>
        <taxon>Arthropoda</taxon>
        <taxon>Hexapoda</taxon>
        <taxon>Insecta</taxon>
        <taxon>Pterygota</taxon>
        <taxon>Neoptera</taxon>
        <taxon>Endopterygota</taxon>
        <taxon>Lepidoptera</taxon>
        <taxon>Glossata</taxon>
        <taxon>Ditrysia</taxon>
        <taxon>Papilionoidea</taxon>
        <taxon>Papilionidae</taxon>
        <taxon>Parnassiinae</taxon>
        <taxon>Parnassini</taxon>
        <taxon>Parnassius</taxon>
        <taxon>Parnassius</taxon>
    </lineage>
</organism>
<evidence type="ECO:0000256" key="8">
    <source>
        <dbReference type="PROSITE-ProRule" id="PRU00027"/>
    </source>
</evidence>
<keyword evidence="3 8" id="KW-0863">Zinc-finger</keyword>
<keyword evidence="4" id="KW-0862">Zinc</keyword>
<dbReference type="InterPro" id="IPR052035">
    <property type="entry name" value="ZnF_BED_domain_contain"/>
</dbReference>
<dbReference type="InterPro" id="IPR003656">
    <property type="entry name" value="Znf_BED"/>
</dbReference>
<sequence>MSSVWKFFKKEDNNNDSASCNLCGKSYKTCGNTTNLATHLKNRHHFAYLQMMKMPSSLKTTKSSEETEDAAAVDLNNSNLSLPSTSTGYKNSQQSQEDVTVNPAEMVYHEAKKRKQSTLVACLERGSSFEEGGQKHSEITQALIYMICKDNLPLSCVEKKKACKNLCAQHALFINCLPEKRSFLVLTVHFIDNVKGSPILQNVSLCAQKLTQAHSGQYIKECWEEICEEFHIDKNKIVAITTDGGANIVAAVRLFLGNDRRISCMAHCLNLIVDGVLKENHAFSALCDHVKSIVTYFKQSVNAMDQLRSEQEVSGMQEGEVLTLTQAVTTRWNSCFDMLKRFTTLFCTSSKILATKSQTSRNTPDMVATCQLNIIRDIVAILGPFKEATKEISGANYVTSSLAIPVTNLIRQAVETLSPSTSLGLIVKEALLKKVQERLVPLQENSYLSAATILDPRFKKIHFNSPIAVSHAIAKNSNDIRSEHRRRGQLSPDLRTIQIGKAQEKTES</sequence>
<evidence type="ECO:0000313" key="11">
    <source>
        <dbReference type="EMBL" id="CAG4936420.1"/>
    </source>
</evidence>
<protein>
    <submittedName>
        <fullName evidence="11">(apollo) hypothetical protein</fullName>
    </submittedName>
</protein>
<evidence type="ECO:0000313" key="12">
    <source>
        <dbReference type="Proteomes" id="UP000691718"/>
    </source>
</evidence>
<evidence type="ECO:0000256" key="1">
    <source>
        <dbReference type="ARBA" id="ARBA00004123"/>
    </source>
</evidence>
<keyword evidence="7" id="KW-0539">Nucleus</keyword>
<dbReference type="Proteomes" id="UP000691718">
    <property type="component" value="Unassembled WGS sequence"/>
</dbReference>
<feature type="region of interest" description="Disordered" evidence="9">
    <location>
        <begin position="74"/>
        <end position="98"/>
    </location>
</feature>
<evidence type="ECO:0000256" key="7">
    <source>
        <dbReference type="ARBA" id="ARBA00023242"/>
    </source>
</evidence>
<dbReference type="PANTHER" id="PTHR46481">
    <property type="entry name" value="ZINC FINGER BED DOMAIN-CONTAINING PROTEIN 4"/>
    <property type="match status" value="1"/>
</dbReference>
<keyword evidence="2" id="KW-0479">Metal-binding</keyword>
<feature type="compositionally biased region" description="Polar residues" evidence="9">
    <location>
        <begin position="85"/>
        <end position="98"/>
    </location>
</feature>
<evidence type="ECO:0000256" key="4">
    <source>
        <dbReference type="ARBA" id="ARBA00022833"/>
    </source>
</evidence>
<gene>
    <name evidence="11" type="ORF">PAPOLLO_LOCUS1189</name>
</gene>
<dbReference type="EMBL" id="CAJQZP010000080">
    <property type="protein sequence ID" value="CAG4936420.1"/>
    <property type="molecule type" value="Genomic_DNA"/>
</dbReference>
<keyword evidence="5" id="KW-0805">Transcription regulation</keyword>
<dbReference type="Pfam" id="PF02892">
    <property type="entry name" value="zf-BED"/>
    <property type="match status" value="1"/>
</dbReference>
<evidence type="ECO:0000256" key="3">
    <source>
        <dbReference type="ARBA" id="ARBA00022771"/>
    </source>
</evidence>
<dbReference type="SMART" id="SM00614">
    <property type="entry name" value="ZnF_BED"/>
    <property type="match status" value="1"/>
</dbReference>
<reference evidence="11" key="1">
    <citation type="submission" date="2021-04" db="EMBL/GenBank/DDBJ databases">
        <authorList>
            <person name="Tunstrom K."/>
        </authorList>
    </citation>
    <scope>NUCLEOTIDE SEQUENCE</scope>
</reference>
<dbReference type="GO" id="GO:0003677">
    <property type="term" value="F:DNA binding"/>
    <property type="evidence" value="ECO:0007669"/>
    <property type="project" value="InterPro"/>
</dbReference>
<feature type="domain" description="BED-type" evidence="10">
    <location>
        <begin position="1"/>
        <end position="51"/>
    </location>
</feature>
<dbReference type="OrthoDB" id="2438421at2759"/>
<keyword evidence="6" id="KW-0804">Transcription</keyword>
<comment type="subcellular location">
    <subcellularLocation>
        <location evidence="1">Nucleus</location>
    </subcellularLocation>
</comment>
<evidence type="ECO:0000256" key="2">
    <source>
        <dbReference type="ARBA" id="ARBA00022723"/>
    </source>
</evidence>
<comment type="caution">
    <text evidence="11">The sequence shown here is derived from an EMBL/GenBank/DDBJ whole genome shotgun (WGS) entry which is preliminary data.</text>
</comment>
<accession>A0A8S3W2B7</accession>
<evidence type="ECO:0000256" key="9">
    <source>
        <dbReference type="SAM" id="MobiDB-lite"/>
    </source>
</evidence>
<dbReference type="GO" id="GO:0008270">
    <property type="term" value="F:zinc ion binding"/>
    <property type="evidence" value="ECO:0007669"/>
    <property type="project" value="UniProtKB-KW"/>
</dbReference>
<evidence type="ECO:0000259" key="10">
    <source>
        <dbReference type="PROSITE" id="PS50808"/>
    </source>
</evidence>
<dbReference type="AlphaFoldDB" id="A0A8S3W2B7"/>
<proteinExistence type="predicted"/>